<feature type="signal peptide" evidence="1">
    <location>
        <begin position="1"/>
        <end position="29"/>
    </location>
</feature>
<evidence type="ECO:0000256" key="1">
    <source>
        <dbReference type="SAM" id="SignalP"/>
    </source>
</evidence>
<gene>
    <name evidence="2" type="ORF">RYS15_12615</name>
</gene>
<dbReference type="EMBL" id="JAWIIJ010000008">
    <property type="protein sequence ID" value="MDV2079528.1"/>
    <property type="molecule type" value="Genomic_DNA"/>
</dbReference>
<dbReference type="RefSeq" id="WP_316974066.1">
    <property type="nucleotide sequence ID" value="NZ_JAWIIJ010000008.1"/>
</dbReference>
<dbReference type="Pfam" id="PF08905">
    <property type="entry name" value="DUF1850"/>
    <property type="match status" value="1"/>
</dbReference>
<dbReference type="InterPro" id="IPR015001">
    <property type="entry name" value="DUF1850"/>
</dbReference>
<proteinExistence type="predicted"/>
<accession>A0ABU3VZ17</accession>
<sequence length="164" mass="18270">MKKASSNKRCALPWLVAGLLGLFTSTADAAALRVTVHRSGQFLACIPLPQPRFELSFIHSVSLTPVTDVYQLTTANNDGWTLLQTRERFIAHGQGLPSMANEPDATAFRHHDGVFELEMARPIPRLIVRTDARFRNRLHTGQQTVDLNQWPDNGLLIAPVSRCD</sequence>
<comment type="caution">
    <text evidence="2">The sequence shown here is derived from an EMBL/GenBank/DDBJ whole genome shotgun (WGS) entry which is preliminary data.</text>
</comment>
<protein>
    <submittedName>
        <fullName evidence="2">DUF1850 domain-containing protein</fullName>
    </submittedName>
</protein>
<dbReference type="Proteomes" id="UP001269819">
    <property type="component" value="Unassembled WGS sequence"/>
</dbReference>
<reference evidence="2 3" key="1">
    <citation type="submission" date="2023-10" db="EMBL/GenBank/DDBJ databases">
        <title>Characteristics and mechanism of a salt-tolerant marine origin heterotrophic nitrifying- aerobic denitrifying bacteria Marinobacter xestospongiae HN1.</title>
        <authorList>
            <person name="Qi R."/>
        </authorList>
    </citation>
    <scope>NUCLEOTIDE SEQUENCE [LARGE SCALE GENOMIC DNA]</scope>
    <source>
        <strain evidence="2 3">HN1</strain>
    </source>
</reference>
<feature type="chain" id="PRO_5047533949" evidence="1">
    <location>
        <begin position="30"/>
        <end position="164"/>
    </location>
</feature>
<evidence type="ECO:0000313" key="2">
    <source>
        <dbReference type="EMBL" id="MDV2079528.1"/>
    </source>
</evidence>
<keyword evidence="1" id="KW-0732">Signal</keyword>
<organism evidence="2 3">
    <name type="scientific">Marinobacter xestospongiae</name>
    <dbReference type="NCBI Taxonomy" id="994319"/>
    <lineage>
        <taxon>Bacteria</taxon>
        <taxon>Pseudomonadati</taxon>
        <taxon>Pseudomonadota</taxon>
        <taxon>Gammaproteobacteria</taxon>
        <taxon>Pseudomonadales</taxon>
        <taxon>Marinobacteraceae</taxon>
        <taxon>Marinobacter</taxon>
    </lineage>
</organism>
<name>A0ABU3VZ17_9GAMM</name>
<evidence type="ECO:0000313" key="3">
    <source>
        <dbReference type="Proteomes" id="UP001269819"/>
    </source>
</evidence>
<keyword evidence="3" id="KW-1185">Reference proteome</keyword>